<name>A0RWJ3_CENSY</name>
<sequence>MYDYGDHACKPPVEYLESRRHLRDPYYHSPKKKDQDYGSILVHAVCTTAKYYIFLFRRVIL</sequence>
<evidence type="ECO:0000313" key="2">
    <source>
        <dbReference type="Proteomes" id="UP000000758"/>
    </source>
</evidence>
<evidence type="ECO:0000313" key="1">
    <source>
        <dbReference type="EMBL" id="ABK77710.1"/>
    </source>
</evidence>
<dbReference type="Proteomes" id="UP000000758">
    <property type="component" value="Chromosome"/>
</dbReference>
<organism evidence="1 2">
    <name type="scientific">Cenarchaeum symbiosum (strain A)</name>
    <dbReference type="NCBI Taxonomy" id="414004"/>
    <lineage>
        <taxon>Archaea</taxon>
        <taxon>Nitrososphaerota</taxon>
        <taxon>Candidatus Cenarchaeales</taxon>
        <taxon>Candidatus Cenarchaeaceae</taxon>
        <taxon>Candidatus Cenarchaeum</taxon>
    </lineage>
</organism>
<accession>A0RWJ3</accession>
<protein>
    <submittedName>
        <fullName evidence="1">Uncharacterized protein</fullName>
    </submittedName>
</protein>
<proteinExistence type="predicted"/>
<reference evidence="1 2" key="1">
    <citation type="journal article" date="2006" name="Proc. Natl. Acad. Sci. U.S.A.">
        <title>Genomic analysis of the uncultivated marine crenarchaeote Cenarchaeum symbiosum.</title>
        <authorList>
            <person name="Hallam S.J."/>
            <person name="Konstantinidis K.T."/>
            <person name="Putnam N."/>
            <person name="Schleper C."/>
            <person name="Watanabe Y."/>
            <person name="Sugahara J."/>
            <person name="Preston C."/>
            <person name="de la Torre J."/>
            <person name="Richardson P.M."/>
            <person name="DeLong E.F."/>
        </authorList>
    </citation>
    <scope>NUCLEOTIDE SEQUENCE [LARGE SCALE GENOMIC DNA]</scope>
    <source>
        <strain evidence="2">A</strain>
    </source>
</reference>
<keyword evidence="2" id="KW-1185">Reference proteome</keyword>
<dbReference type="EMBL" id="DP000238">
    <property type="protein sequence ID" value="ABK77710.1"/>
    <property type="molecule type" value="Genomic_DNA"/>
</dbReference>
<dbReference type="HOGENOM" id="CLU_2911333_0_0_2"/>
<dbReference type="EnsemblBacteria" id="ABK77710">
    <property type="protein sequence ID" value="ABK77710"/>
    <property type="gene ID" value="CENSYa_1081"/>
</dbReference>
<dbReference type="KEGG" id="csy:CENSYa_1081"/>
<gene>
    <name evidence="1" type="ordered locus">CENSYa_1081</name>
</gene>
<dbReference type="AlphaFoldDB" id="A0RWJ3"/>
<dbReference type="STRING" id="414004.CENSYa_1081"/>